<protein>
    <submittedName>
        <fullName evidence="1">Uncharacterized protein</fullName>
    </submittedName>
</protein>
<evidence type="ECO:0000313" key="1">
    <source>
        <dbReference type="EMBL" id="PTQ37526.1"/>
    </source>
</evidence>
<accession>A0A2R6WUJ7</accession>
<evidence type="ECO:0000313" key="2">
    <source>
        <dbReference type="Proteomes" id="UP000244005"/>
    </source>
</evidence>
<name>A0A2R6WUJ7_MARPO</name>
<reference evidence="2" key="1">
    <citation type="journal article" date="2017" name="Cell">
        <title>Insights into land plant evolution garnered from the Marchantia polymorpha genome.</title>
        <authorList>
            <person name="Bowman J.L."/>
            <person name="Kohchi T."/>
            <person name="Yamato K.T."/>
            <person name="Jenkins J."/>
            <person name="Shu S."/>
            <person name="Ishizaki K."/>
            <person name="Yamaoka S."/>
            <person name="Nishihama R."/>
            <person name="Nakamura Y."/>
            <person name="Berger F."/>
            <person name="Adam C."/>
            <person name="Aki S.S."/>
            <person name="Althoff F."/>
            <person name="Araki T."/>
            <person name="Arteaga-Vazquez M.A."/>
            <person name="Balasubrmanian S."/>
            <person name="Barry K."/>
            <person name="Bauer D."/>
            <person name="Boehm C.R."/>
            <person name="Briginshaw L."/>
            <person name="Caballero-Perez J."/>
            <person name="Catarino B."/>
            <person name="Chen F."/>
            <person name="Chiyoda S."/>
            <person name="Chovatia M."/>
            <person name="Davies K.M."/>
            <person name="Delmans M."/>
            <person name="Demura T."/>
            <person name="Dierschke T."/>
            <person name="Dolan L."/>
            <person name="Dorantes-Acosta A.E."/>
            <person name="Eklund D.M."/>
            <person name="Florent S.N."/>
            <person name="Flores-Sandoval E."/>
            <person name="Fujiyama A."/>
            <person name="Fukuzawa H."/>
            <person name="Galik B."/>
            <person name="Grimanelli D."/>
            <person name="Grimwood J."/>
            <person name="Grossniklaus U."/>
            <person name="Hamada T."/>
            <person name="Haseloff J."/>
            <person name="Hetherington A.J."/>
            <person name="Higo A."/>
            <person name="Hirakawa Y."/>
            <person name="Hundley H.N."/>
            <person name="Ikeda Y."/>
            <person name="Inoue K."/>
            <person name="Inoue S.I."/>
            <person name="Ishida S."/>
            <person name="Jia Q."/>
            <person name="Kakita M."/>
            <person name="Kanazawa T."/>
            <person name="Kawai Y."/>
            <person name="Kawashima T."/>
            <person name="Kennedy M."/>
            <person name="Kinose K."/>
            <person name="Kinoshita T."/>
            <person name="Kohara Y."/>
            <person name="Koide E."/>
            <person name="Komatsu K."/>
            <person name="Kopischke S."/>
            <person name="Kubo M."/>
            <person name="Kyozuka J."/>
            <person name="Lagercrantz U."/>
            <person name="Lin S.S."/>
            <person name="Lindquist E."/>
            <person name="Lipzen A.M."/>
            <person name="Lu C.W."/>
            <person name="De Luna E."/>
            <person name="Martienssen R.A."/>
            <person name="Minamino N."/>
            <person name="Mizutani M."/>
            <person name="Mizutani M."/>
            <person name="Mochizuki N."/>
            <person name="Monte I."/>
            <person name="Mosher R."/>
            <person name="Nagasaki H."/>
            <person name="Nakagami H."/>
            <person name="Naramoto S."/>
            <person name="Nishitani K."/>
            <person name="Ohtani M."/>
            <person name="Okamoto T."/>
            <person name="Okumura M."/>
            <person name="Phillips J."/>
            <person name="Pollak B."/>
            <person name="Reinders A."/>
            <person name="Rovekamp M."/>
            <person name="Sano R."/>
            <person name="Sawa S."/>
            <person name="Schmid M.W."/>
            <person name="Shirakawa M."/>
            <person name="Solano R."/>
            <person name="Spunde A."/>
            <person name="Suetsugu N."/>
            <person name="Sugano S."/>
            <person name="Sugiyama A."/>
            <person name="Sun R."/>
            <person name="Suzuki Y."/>
            <person name="Takenaka M."/>
            <person name="Takezawa D."/>
            <person name="Tomogane H."/>
            <person name="Tsuzuki M."/>
            <person name="Ueda T."/>
            <person name="Umeda M."/>
            <person name="Ward J.M."/>
            <person name="Watanabe Y."/>
            <person name="Yazaki K."/>
            <person name="Yokoyama R."/>
            <person name="Yoshitake Y."/>
            <person name="Yotsui I."/>
            <person name="Zachgo S."/>
            <person name="Schmutz J."/>
        </authorList>
    </citation>
    <scope>NUCLEOTIDE SEQUENCE [LARGE SCALE GENOMIC DNA]</scope>
    <source>
        <strain evidence="2">Tak-1</strain>
    </source>
</reference>
<proteinExistence type="predicted"/>
<sequence length="109" mass="12542">MPQDATPRCHNTAMALERPGTDHYDAQCEESDERSVRCVAWVWRGRRDEAATTTAQLDRRCVIICMENLHFVMLALPPPRSCPVCLHVALEAEREREKRRRGSSDTTLY</sequence>
<dbReference type="Proteomes" id="UP000244005">
    <property type="component" value="Unassembled WGS sequence"/>
</dbReference>
<dbReference type="Gramene" id="Mp6g14950.1">
    <property type="protein sequence ID" value="Mp6g14950.1.cds1"/>
    <property type="gene ID" value="Mp6g14950"/>
</dbReference>
<dbReference type="AlphaFoldDB" id="A0A2R6WUJ7"/>
<organism evidence="1 2">
    <name type="scientific">Marchantia polymorpha</name>
    <name type="common">Common liverwort</name>
    <name type="synonym">Marchantia aquatica</name>
    <dbReference type="NCBI Taxonomy" id="3197"/>
    <lineage>
        <taxon>Eukaryota</taxon>
        <taxon>Viridiplantae</taxon>
        <taxon>Streptophyta</taxon>
        <taxon>Embryophyta</taxon>
        <taxon>Marchantiophyta</taxon>
        <taxon>Marchantiopsida</taxon>
        <taxon>Marchantiidae</taxon>
        <taxon>Marchantiales</taxon>
        <taxon>Marchantiaceae</taxon>
        <taxon>Marchantia</taxon>
    </lineage>
</organism>
<gene>
    <name evidence="1" type="ORF">MARPO_0056s0006</name>
</gene>
<dbReference type="EMBL" id="KZ772728">
    <property type="protein sequence ID" value="PTQ37526.1"/>
    <property type="molecule type" value="Genomic_DNA"/>
</dbReference>
<keyword evidence="2" id="KW-1185">Reference proteome</keyword>